<gene>
    <name evidence="1" type="ORF">CGLO_10128</name>
</gene>
<dbReference type="HOGENOM" id="CLU_3429942_0_0_1"/>
<dbReference type="Proteomes" id="UP000015530">
    <property type="component" value="Unassembled WGS sequence"/>
</dbReference>
<accession>T0LQG1</accession>
<name>T0LQG1_COLGC</name>
<comment type="caution">
    <text evidence="1">The sequence shown here is derived from an EMBL/GenBank/DDBJ whole genome shotgun (WGS) entry which is preliminary data.</text>
</comment>
<organism evidence="1 2">
    <name type="scientific">Colletotrichum gloeosporioides (strain Cg-14)</name>
    <name type="common">Anthracnose fungus</name>
    <name type="synonym">Glomerella cingulata</name>
    <dbReference type="NCBI Taxonomy" id="1237896"/>
    <lineage>
        <taxon>Eukaryota</taxon>
        <taxon>Fungi</taxon>
        <taxon>Dikarya</taxon>
        <taxon>Ascomycota</taxon>
        <taxon>Pezizomycotina</taxon>
        <taxon>Sordariomycetes</taxon>
        <taxon>Hypocreomycetidae</taxon>
        <taxon>Glomerellales</taxon>
        <taxon>Glomerellaceae</taxon>
        <taxon>Colletotrichum</taxon>
        <taxon>Colletotrichum gloeosporioides species complex</taxon>
    </lineage>
</organism>
<proteinExistence type="predicted"/>
<dbReference type="AlphaFoldDB" id="T0LQG1"/>
<sequence>MKHFGQSSAICDSGKFLII</sequence>
<evidence type="ECO:0000313" key="1">
    <source>
        <dbReference type="EMBL" id="EQB50435.1"/>
    </source>
</evidence>
<dbReference type="EMBL" id="AMYD01002054">
    <property type="protein sequence ID" value="EQB50435.1"/>
    <property type="molecule type" value="Genomic_DNA"/>
</dbReference>
<protein>
    <submittedName>
        <fullName evidence="1">Uncharacterized protein</fullName>
    </submittedName>
</protein>
<evidence type="ECO:0000313" key="2">
    <source>
        <dbReference type="Proteomes" id="UP000015530"/>
    </source>
</evidence>
<reference evidence="2" key="1">
    <citation type="journal article" date="2013" name="Mol. Plant Microbe Interact.">
        <title>Global aspects of pacC regulation of pathogenicity genes in Colletotrichum gloeosporioides as revealed by transcriptome analysis.</title>
        <authorList>
            <person name="Alkan N."/>
            <person name="Meng X."/>
            <person name="Friedlander G."/>
            <person name="Reuveni E."/>
            <person name="Sukno S."/>
            <person name="Sherman A."/>
            <person name="Thon M."/>
            <person name="Fluhr R."/>
            <person name="Prusky D."/>
        </authorList>
    </citation>
    <scope>NUCLEOTIDE SEQUENCE [LARGE SCALE GENOMIC DNA]</scope>
    <source>
        <strain evidence="2">Cg-14</strain>
    </source>
</reference>